<keyword evidence="5 6" id="KW-0472">Membrane</keyword>
<comment type="subcellular location">
    <subcellularLocation>
        <location evidence="1 6">Membrane</location>
        <topology evidence="1 6">Multi-pass membrane protein</topology>
    </subcellularLocation>
</comment>
<evidence type="ECO:0000256" key="7">
    <source>
        <dbReference type="SAM" id="MobiDB-lite"/>
    </source>
</evidence>
<dbReference type="Pfam" id="PF00892">
    <property type="entry name" value="EamA"/>
    <property type="match status" value="2"/>
</dbReference>
<evidence type="ECO:0000256" key="6">
    <source>
        <dbReference type="RuleBase" id="RU363077"/>
    </source>
</evidence>
<reference evidence="9 10" key="1">
    <citation type="submission" date="2019-09" db="EMBL/GenBank/DDBJ databases">
        <authorList>
            <person name="Ou C."/>
        </authorList>
    </citation>
    <scope>NUCLEOTIDE SEQUENCE [LARGE SCALE GENOMIC DNA]</scope>
    <source>
        <strain evidence="9">S2</strain>
        <tissue evidence="9">Leaf</tissue>
    </source>
</reference>
<keyword evidence="4 6" id="KW-1133">Transmembrane helix</keyword>
<name>A0A5N5F169_9ROSA</name>
<feature type="transmembrane region" description="Helical" evidence="6">
    <location>
        <begin position="250"/>
        <end position="270"/>
    </location>
</feature>
<proteinExistence type="inferred from homology"/>
<comment type="caution">
    <text evidence="9">The sequence shown here is derived from an EMBL/GenBank/DDBJ whole genome shotgun (WGS) entry which is preliminary data.</text>
</comment>
<dbReference type="Proteomes" id="UP000327157">
    <property type="component" value="Chromosome 7"/>
</dbReference>
<feature type="transmembrane region" description="Helical" evidence="6">
    <location>
        <begin position="307"/>
        <end position="326"/>
    </location>
</feature>
<feature type="region of interest" description="Disordered" evidence="7">
    <location>
        <begin position="342"/>
        <end position="363"/>
    </location>
</feature>
<feature type="transmembrane region" description="Helical" evidence="6">
    <location>
        <begin position="99"/>
        <end position="120"/>
    </location>
</feature>
<feature type="transmembrane region" description="Helical" evidence="6">
    <location>
        <begin position="282"/>
        <end position="301"/>
    </location>
</feature>
<feature type="transmembrane region" description="Helical" evidence="6">
    <location>
        <begin position="39"/>
        <end position="59"/>
    </location>
</feature>
<keyword evidence="10" id="KW-1185">Reference proteome</keyword>
<evidence type="ECO:0000256" key="1">
    <source>
        <dbReference type="ARBA" id="ARBA00004141"/>
    </source>
</evidence>
<dbReference type="PANTHER" id="PTHR31218">
    <property type="entry name" value="WAT1-RELATED PROTEIN"/>
    <property type="match status" value="1"/>
</dbReference>
<dbReference type="OrthoDB" id="1728340at2759"/>
<dbReference type="SUPFAM" id="SSF103481">
    <property type="entry name" value="Multidrug resistance efflux transporter EmrE"/>
    <property type="match status" value="2"/>
</dbReference>
<protein>
    <recommendedName>
        <fullName evidence="6">WAT1-related protein</fullName>
    </recommendedName>
</protein>
<feature type="transmembrane region" description="Helical" evidence="6">
    <location>
        <begin position="7"/>
        <end position="27"/>
    </location>
</feature>
<dbReference type="GO" id="GO:0016020">
    <property type="term" value="C:membrane"/>
    <property type="evidence" value="ECO:0007669"/>
    <property type="project" value="UniProtKB-SubCell"/>
</dbReference>
<dbReference type="InterPro" id="IPR000620">
    <property type="entry name" value="EamA_dom"/>
</dbReference>
<sequence>MNCWAKWKLVIVMLVINLALAIVNVLLKKALDGGLNGLVIATYRQSVSAVFLTPIAFFWESKSRPELTTRILCLLFISALIGTTFTQYLFLLGLQYTSATYSCAFINMVPVYTFLLALPFGLEKVNIKRRDGIAKILGAFICIGGAVSLILYKGMPLTNQHSESTHQMQNHADTMASSTKMTKRWAGSAFLASGCLLWSSWFLIQEKIGKSYPFQYSSTAILSFFGTIQSAILCFITQRHIVMSMWILKGKLEILSVVYAGAVGSGLCYVGMSRCVKQKGALFTAAFTPATQIFVAMLDFSFLHEQIYLGSVVGSVTVIIGMYILLWGKSNDQKEMVIKQTQAIDQDPESGPTPRGMPLDVNR</sequence>
<reference evidence="9 10" key="3">
    <citation type="submission" date="2019-11" db="EMBL/GenBank/DDBJ databases">
        <title>A de novo genome assembly of a pear dwarfing rootstock.</title>
        <authorList>
            <person name="Wang F."/>
            <person name="Wang J."/>
            <person name="Li S."/>
            <person name="Zhang Y."/>
            <person name="Fang M."/>
            <person name="Ma L."/>
            <person name="Zhao Y."/>
            <person name="Jiang S."/>
        </authorList>
    </citation>
    <scope>NUCLEOTIDE SEQUENCE [LARGE SCALE GENOMIC DNA]</scope>
    <source>
        <strain evidence="9">S2</strain>
        <tissue evidence="9">Leaf</tissue>
    </source>
</reference>
<evidence type="ECO:0000313" key="9">
    <source>
        <dbReference type="EMBL" id="KAB2595921.1"/>
    </source>
</evidence>
<evidence type="ECO:0000256" key="4">
    <source>
        <dbReference type="ARBA" id="ARBA00022989"/>
    </source>
</evidence>
<organism evidence="9 10">
    <name type="scientific">Pyrus ussuriensis x Pyrus communis</name>
    <dbReference type="NCBI Taxonomy" id="2448454"/>
    <lineage>
        <taxon>Eukaryota</taxon>
        <taxon>Viridiplantae</taxon>
        <taxon>Streptophyta</taxon>
        <taxon>Embryophyta</taxon>
        <taxon>Tracheophyta</taxon>
        <taxon>Spermatophyta</taxon>
        <taxon>Magnoliopsida</taxon>
        <taxon>eudicotyledons</taxon>
        <taxon>Gunneridae</taxon>
        <taxon>Pentapetalae</taxon>
        <taxon>rosids</taxon>
        <taxon>fabids</taxon>
        <taxon>Rosales</taxon>
        <taxon>Rosaceae</taxon>
        <taxon>Amygdaloideae</taxon>
        <taxon>Maleae</taxon>
        <taxon>Pyrus</taxon>
    </lineage>
</organism>
<evidence type="ECO:0000313" key="10">
    <source>
        <dbReference type="Proteomes" id="UP000327157"/>
    </source>
</evidence>
<feature type="domain" description="EamA" evidence="8">
    <location>
        <begin position="187"/>
        <end position="326"/>
    </location>
</feature>
<evidence type="ECO:0000256" key="3">
    <source>
        <dbReference type="ARBA" id="ARBA00022692"/>
    </source>
</evidence>
<reference evidence="10" key="2">
    <citation type="submission" date="2019-10" db="EMBL/GenBank/DDBJ databases">
        <title>A de novo genome assembly of a pear dwarfing rootstock.</title>
        <authorList>
            <person name="Wang F."/>
            <person name="Wang J."/>
            <person name="Li S."/>
            <person name="Zhang Y."/>
            <person name="Fang M."/>
            <person name="Ma L."/>
            <person name="Zhao Y."/>
            <person name="Jiang S."/>
        </authorList>
    </citation>
    <scope>NUCLEOTIDE SEQUENCE [LARGE SCALE GENOMIC DNA]</scope>
</reference>
<comment type="similarity">
    <text evidence="2 6">Belongs to the drug/metabolite transporter (DMT) superfamily. Plant drug/metabolite exporter (P-DME) (TC 2.A.7.4) family.</text>
</comment>
<dbReference type="InterPro" id="IPR037185">
    <property type="entry name" value="EmrE-like"/>
</dbReference>
<keyword evidence="3 6" id="KW-0812">Transmembrane</keyword>
<dbReference type="EMBL" id="SMOL01000781">
    <property type="protein sequence ID" value="KAB2595921.1"/>
    <property type="molecule type" value="Genomic_DNA"/>
</dbReference>
<evidence type="ECO:0000256" key="2">
    <source>
        <dbReference type="ARBA" id="ARBA00007635"/>
    </source>
</evidence>
<dbReference type="InterPro" id="IPR030184">
    <property type="entry name" value="WAT1-related"/>
</dbReference>
<feature type="transmembrane region" description="Helical" evidence="6">
    <location>
        <begin position="216"/>
        <end position="238"/>
    </location>
</feature>
<feature type="domain" description="EamA" evidence="8">
    <location>
        <begin position="10"/>
        <end position="142"/>
    </location>
</feature>
<dbReference type="GO" id="GO:0022857">
    <property type="term" value="F:transmembrane transporter activity"/>
    <property type="evidence" value="ECO:0007669"/>
    <property type="project" value="InterPro"/>
</dbReference>
<evidence type="ECO:0000256" key="5">
    <source>
        <dbReference type="ARBA" id="ARBA00023136"/>
    </source>
</evidence>
<feature type="transmembrane region" description="Helical" evidence="6">
    <location>
        <begin position="132"/>
        <end position="152"/>
    </location>
</feature>
<feature type="transmembrane region" description="Helical" evidence="6">
    <location>
        <begin position="185"/>
        <end position="204"/>
    </location>
</feature>
<accession>A0A5N5F169</accession>
<dbReference type="AlphaFoldDB" id="A0A5N5F169"/>
<evidence type="ECO:0000259" key="8">
    <source>
        <dbReference type="Pfam" id="PF00892"/>
    </source>
</evidence>
<gene>
    <name evidence="9" type="ORF">D8674_031371</name>
</gene>
<feature type="transmembrane region" description="Helical" evidence="6">
    <location>
        <begin position="71"/>
        <end position="93"/>
    </location>
</feature>